<dbReference type="Pfam" id="PF21365">
    <property type="entry name" value="Glyco_hydro_31_3rd"/>
    <property type="match status" value="1"/>
</dbReference>
<dbReference type="PaxDb" id="5811-TGME49_053030"/>
<dbReference type="GO" id="GO:0005975">
    <property type="term" value="P:carbohydrate metabolic process"/>
    <property type="evidence" value="ECO:0007669"/>
    <property type="project" value="InterPro"/>
</dbReference>
<reference evidence="13" key="4">
    <citation type="journal article" date="2015" name="PLoS ONE">
        <title>Comprehensive Evaluation of Toxoplasma gondii VEG and Neospora caninum LIV Genomes with Tachyzoite Stage Transcriptome and Proteome Defines Novel Transcript Features.</title>
        <authorList>
            <person name="Ramaprasad A."/>
            <person name="Mourier T."/>
            <person name="Naeem R."/>
            <person name="Malas T.B."/>
            <person name="Moussa E."/>
            <person name="Panigrahi A."/>
            <person name="Vermont S.J."/>
            <person name="Otto T.D."/>
            <person name="Wastling J."/>
            <person name="Pain A."/>
        </authorList>
    </citation>
    <scope>NUCLEOTIDE SEQUENCE</scope>
    <source>
        <strain evidence="13">VEG</strain>
    </source>
</reference>
<dbReference type="InterPro" id="IPR013780">
    <property type="entry name" value="Glyco_hydro_b"/>
</dbReference>
<keyword evidence="3" id="KW-0732">Signal</keyword>
<evidence type="ECO:0000313" key="13">
    <source>
        <dbReference type="EMBL" id="CEL72176.1"/>
    </source>
</evidence>
<feature type="coiled-coil region" evidence="7">
    <location>
        <begin position="408"/>
        <end position="435"/>
    </location>
</feature>
<comment type="pathway">
    <text evidence="1">Glycan metabolism.</text>
</comment>
<feature type="domain" description="Glycoside hydrolase family 31 N-terminal" evidence="11">
    <location>
        <begin position="573"/>
        <end position="807"/>
    </location>
</feature>
<evidence type="ECO:0000313" key="15">
    <source>
        <dbReference type="Proteomes" id="UP000002226"/>
    </source>
</evidence>
<dbReference type="eggNOG" id="KOG1066">
    <property type="taxonomic scope" value="Eukaryota"/>
</dbReference>
<keyword evidence="4 14" id="KW-0378">Hydrolase</keyword>
<dbReference type="GO" id="GO:0033919">
    <property type="term" value="F:glucan 1,3-alpha-glucosidase activity"/>
    <property type="evidence" value="ECO:0007669"/>
    <property type="project" value="UniProtKB-EC"/>
</dbReference>
<dbReference type="InterPro" id="IPR048395">
    <property type="entry name" value="Glyco_hydro_31_C"/>
</dbReference>
<feature type="transmembrane region" description="Helical" evidence="9">
    <location>
        <begin position="76"/>
        <end position="96"/>
    </location>
</feature>
<evidence type="ECO:0000259" key="10">
    <source>
        <dbReference type="Pfam" id="PF01055"/>
    </source>
</evidence>
<dbReference type="VEuPathDB" id="ToxoDB:TGVEG_253030"/>
<dbReference type="Pfam" id="PF01055">
    <property type="entry name" value="Glyco_hydro_31_2nd"/>
    <property type="match status" value="1"/>
</dbReference>
<dbReference type="EMBL" id="LN714492">
    <property type="protein sequence ID" value="CEL72176.1"/>
    <property type="molecule type" value="Genomic_DNA"/>
</dbReference>
<dbReference type="OrthoDB" id="440381at2759"/>
<evidence type="ECO:0000256" key="2">
    <source>
        <dbReference type="ARBA" id="ARBA00007806"/>
    </source>
</evidence>
<dbReference type="EC" id="3.2.1.84" evidence="14"/>
<evidence type="ECO:0000259" key="11">
    <source>
        <dbReference type="Pfam" id="PF13802"/>
    </source>
</evidence>
<accession>B9QIT9</accession>
<gene>
    <name evidence="13" type="ORF">BN1205_056310</name>
    <name evidence="14" type="ORF">TGVEG_253030</name>
</gene>
<evidence type="ECO:0000313" key="14">
    <source>
        <dbReference type="EMBL" id="ESS30265.1"/>
    </source>
</evidence>
<evidence type="ECO:0000256" key="6">
    <source>
        <dbReference type="ARBA" id="ARBA00023295"/>
    </source>
</evidence>
<evidence type="ECO:0000256" key="7">
    <source>
        <dbReference type="SAM" id="Coils"/>
    </source>
</evidence>
<proteinExistence type="inferred from homology"/>
<dbReference type="OMA" id="QASFCHR"/>
<feature type="compositionally biased region" description="Basic and acidic residues" evidence="8">
    <location>
        <begin position="328"/>
        <end position="368"/>
    </location>
</feature>
<keyword evidence="15" id="KW-1185">Reference proteome</keyword>
<dbReference type="EMBL" id="AAYL02000253">
    <property type="protein sequence ID" value="ESS30265.1"/>
    <property type="molecule type" value="Genomic_DNA"/>
</dbReference>
<feature type="domain" description="Glycosyl hydrolase family 31 C-terminal" evidence="12">
    <location>
        <begin position="1310"/>
        <end position="1409"/>
    </location>
</feature>
<dbReference type="SUPFAM" id="SSF51011">
    <property type="entry name" value="Glycosyl hydrolase domain"/>
    <property type="match status" value="1"/>
</dbReference>
<dbReference type="GO" id="GO:0006491">
    <property type="term" value="P:N-glycan processing"/>
    <property type="evidence" value="ECO:0007669"/>
    <property type="project" value="TreeGrafter"/>
</dbReference>
<evidence type="ECO:0000259" key="12">
    <source>
        <dbReference type="Pfam" id="PF21365"/>
    </source>
</evidence>
<dbReference type="PANTHER" id="PTHR22762:SF54">
    <property type="entry name" value="BCDNA.GH04962"/>
    <property type="match status" value="1"/>
</dbReference>
<dbReference type="STRING" id="432359.B9QIT9"/>
<keyword evidence="6 14" id="KW-0326">Glycosidase</keyword>
<keyword evidence="9" id="KW-1133">Transmembrane helix</keyword>
<organism evidence="14 15">
    <name type="scientific">Toxoplasma gondii (strain ATCC 50861 / VEG)</name>
    <dbReference type="NCBI Taxonomy" id="432359"/>
    <lineage>
        <taxon>Eukaryota</taxon>
        <taxon>Sar</taxon>
        <taxon>Alveolata</taxon>
        <taxon>Apicomplexa</taxon>
        <taxon>Conoidasida</taxon>
        <taxon>Coccidia</taxon>
        <taxon>Eucoccidiorida</taxon>
        <taxon>Eimeriorina</taxon>
        <taxon>Sarcocystidae</taxon>
        <taxon>Toxoplasma</taxon>
    </lineage>
</organism>
<dbReference type="Gene3D" id="2.60.40.1180">
    <property type="entry name" value="Golgi alpha-mannosidase II"/>
    <property type="match status" value="2"/>
</dbReference>
<feature type="compositionally biased region" description="Basic and acidic residues" evidence="8">
    <location>
        <begin position="305"/>
        <end position="318"/>
    </location>
</feature>
<dbReference type="SUPFAM" id="SSF51445">
    <property type="entry name" value="(Trans)glycosidases"/>
    <property type="match status" value="1"/>
</dbReference>
<keyword evidence="9" id="KW-0472">Membrane</keyword>
<reference evidence="14" key="1">
    <citation type="submission" date="2007-03" db="EMBL/GenBank/DDBJ databases">
        <authorList>
            <person name="Paulsen I."/>
        </authorList>
    </citation>
    <scope>NUCLEOTIDE SEQUENCE</scope>
    <source>
        <strain evidence="14">VEG</strain>
    </source>
</reference>
<name>B9QIT9_TOXGV</name>
<evidence type="ECO:0000256" key="8">
    <source>
        <dbReference type="SAM" id="MobiDB-lite"/>
    </source>
</evidence>
<dbReference type="PANTHER" id="PTHR22762">
    <property type="entry name" value="ALPHA-GLUCOSIDASE"/>
    <property type="match status" value="1"/>
</dbReference>
<evidence type="ECO:0000256" key="3">
    <source>
        <dbReference type="ARBA" id="ARBA00022729"/>
    </source>
</evidence>
<feature type="region of interest" description="Disordered" evidence="8">
    <location>
        <begin position="881"/>
        <end position="913"/>
    </location>
</feature>
<dbReference type="InterPro" id="IPR025887">
    <property type="entry name" value="Glyco_hydro_31_N_dom"/>
</dbReference>
<feature type="region of interest" description="Disordered" evidence="8">
    <location>
        <begin position="276"/>
        <end position="372"/>
    </location>
</feature>
<dbReference type="InterPro" id="IPR000322">
    <property type="entry name" value="Glyco_hydro_31_TIM"/>
</dbReference>
<dbReference type="CDD" id="cd06603">
    <property type="entry name" value="GH31_GANC_GANAB_alpha"/>
    <property type="match status" value="1"/>
</dbReference>
<dbReference type="Gene3D" id="2.60.40.1760">
    <property type="entry name" value="glycosyl hydrolase (family 31)"/>
    <property type="match status" value="1"/>
</dbReference>
<dbReference type="InterPro" id="IPR017853">
    <property type="entry name" value="GH"/>
</dbReference>
<feature type="compositionally biased region" description="Basic and acidic residues" evidence="8">
    <location>
        <begin position="527"/>
        <end position="546"/>
    </location>
</feature>
<reference evidence="14" key="3">
    <citation type="submission" date="2013-08" db="EMBL/GenBank/DDBJ databases">
        <authorList>
            <person name="Sibley D."/>
            <person name="Venepally P."/>
            <person name="Karamycheva S."/>
            <person name="Hadjithomas M."/>
            <person name="Khan A."/>
            <person name="Brunk B."/>
            <person name="Roos D."/>
            <person name="Caler E."/>
            <person name="Lorenzi H."/>
        </authorList>
    </citation>
    <scope>NUCLEOTIDE SEQUENCE</scope>
    <source>
        <strain evidence="14">VEG</strain>
    </source>
</reference>
<reference evidence="15" key="2">
    <citation type="submission" date="2008-03" db="EMBL/GenBank/DDBJ databases">
        <title>Annotation of Toxoplasma gondii VEG.</title>
        <authorList>
            <person name="Lorenzi H."/>
            <person name="Inman J."/>
            <person name="Amedeo P."/>
            <person name="Brunk B."/>
            <person name="Roos D."/>
            <person name="Caler E."/>
        </authorList>
    </citation>
    <scope>NUCLEOTIDE SEQUENCE [LARGE SCALE GENOMIC DNA]</scope>
    <source>
        <strain evidence="15">ATCC 50861 / VEG</strain>
    </source>
</reference>
<keyword evidence="7" id="KW-0175">Coiled coil</keyword>
<feature type="region of interest" description="Disordered" evidence="8">
    <location>
        <begin position="513"/>
        <end position="549"/>
    </location>
</feature>
<dbReference type="Gene3D" id="3.20.20.80">
    <property type="entry name" value="Glycosidases"/>
    <property type="match status" value="2"/>
</dbReference>
<dbReference type="CDD" id="cd14752">
    <property type="entry name" value="GH31_N"/>
    <property type="match status" value="1"/>
</dbReference>
<evidence type="ECO:0000256" key="4">
    <source>
        <dbReference type="ARBA" id="ARBA00022801"/>
    </source>
</evidence>
<protein>
    <submittedName>
        <fullName evidence="13">Alpha-glucosidase II, putative</fullName>
    </submittedName>
    <submittedName>
        <fullName evidence="14">Glycosyl hydrolase, family 31 protein</fullName>
        <ecNumber evidence="14">3.2.1.84</ecNumber>
    </submittedName>
</protein>
<evidence type="ECO:0000256" key="1">
    <source>
        <dbReference type="ARBA" id="ARBA00004881"/>
    </source>
</evidence>
<dbReference type="Pfam" id="PF13802">
    <property type="entry name" value="Gal_mutarotas_2"/>
    <property type="match status" value="1"/>
</dbReference>
<feature type="domain" description="Glycoside hydrolase family 31 TIM barrel" evidence="10">
    <location>
        <begin position="973"/>
        <end position="1302"/>
    </location>
</feature>
<keyword evidence="9" id="KW-0812">Transmembrane</keyword>
<evidence type="ECO:0000256" key="9">
    <source>
        <dbReference type="SAM" id="Phobius"/>
    </source>
</evidence>
<accession>A0A0F7UUT7</accession>
<feature type="compositionally biased region" description="Basic residues" evidence="8">
    <location>
        <begin position="902"/>
        <end position="911"/>
    </location>
</feature>
<comment type="similarity">
    <text evidence="2">Belongs to the glycosyl hydrolase 31 family.</text>
</comment>
<sequence>MARTSRVWAPAFALRCASEGAEKADPERHGEKFFSAACLLTWISSWFLFSFCAPTSPAAAPVQSPRAGVSPRRGRAFTTWRVLCFGLSWLVVLLLLSPSAPCPPPAFSSLLVLFSPSFRWLDPPPVSDSLTGFRDPARFLWEDAPAAAEEDAMHGGFREAGRRGWRARLQRRGEPAFAAVAFAPHKRRAPAACLQCFQGAEERGPPASWKSLTFSFLPRATFSVAIERDKFKLSCTQASFCHRYLHWVDLIAKKLPRASASAPPLYSVDVRSLPSRGAARNAEEKTNKGQGQSQEEERDGADSGSRGDEERSHEERSGDSVPTSFVGEKVEVKEKKKEKKEKKEKEKEDEKTKEKKHESNKGGTETKKRTGISRSPATVVAFDVVRGSDGLRLEARLAVFVDGIVRLKMREKLNAQQLQREKEKTEGKRAEAPNEPQDVHANVFRLDERFRRYEGYVADVLHLEEDPAEGTEDEAKVTFSTNATVVEFVARPPMSGGHRGEFPRFFPAKMRAAEASCPPTPTVSETSPEKASSEKASSEKASEPEPRPAAALKTLEARQSARAFAWHLDGERLLVRVVLQHSPFALRVYLHNKLTQEINEKQLLNWEAFLPVNSKKRGAAEAEGRQQVEERMHMDAGDAVPNALANTRSQVPEELQAAEAARVAEAATGAGVDLREKIKGLRGLEWSVGEVLGENVDEEREVVNDIVMPLFHAGAIHDAVDLYRQGAMEEAFDRFLDSKPFGPTAIGVDVTFWGASQVYGLFEHAAPFPLKSYTEPYRLYNLDVFNYELDSPFSMYASIPFLMAIHAPAASKEVGLRRGSTSRFFEEPENVPQRRGSCGGAAFASREEELRTKSPLVTGFLFLNPTEMWVKLRYDQGGEDLPETFAGLNEEEDEDGSDSVSKRQKRSRQRKYQSFASMESMDWEAFQQKRKKTKYEALRTWWTAEGGIFDAIMFLGPTPQDVHRQYHIATGMPAMAPLFALGKHQCRWNYNDQEDVLTVDRGFDEHNIPYDVLWIDIEHTLEKRYFTWDPKTFPEPQKMIESIASKDRKVVAIVDPHLKAVADYYVYREALEGSMLVRNPSGGIFHGHCWSGDSAYADFLSPRTREWWRGLYSYDRYKFSTPDLWVWNDMNEPSVFSGPELSMPKDLLHMGGLLEHREIHNLYGHYHHRSTYEGLMRRGEGNQRPFLLTRSLFVGSHRFGFVWTGDNRAEWTHLAASIPMILSAAVCGVSAIGADVDGFFADTSEELHIRWQQAGIFYPFYRSHAHMDTKRREPWLFSKRSLDVVREAVLVRYRLLPYWYTLFAEYALTGDPIVRPLWWLDALSPHFQEEQQAFLVGSDFLVRPIVRPMDDDQVNGFELDIALPRDDNNVWIDYFSGLPFFPTLSDEPWVKYGVTLRNIPVFVRGGTILLTKERVKRSSTNMFHSPYTVHIYPSAAAEGAPGGGVATGRVYVDDYNSFEYLRGKFVYEGFAYYPKARDNEARDARTKDEDAESTWILRSEALPLEILDSNDEPLTGYLSDFPHREIERIVLWAVESPPTRVVVRRESPLRVEEAPDKLAEEEVEGEKEEELFFSSEEIVAPHHETQTQLLGGKTFFRVNVKLPKIDVGKNDWQVLFHF</sequence>
<evidence type="ECO:0000256" key="5">
    <source>
        <dbReference type="ARBA" id="ARBA00023180"/>
    </source>
</evidence>
<keyword evidence="5" id="KW-0325">Glycoprotein</keyword>
<dbReference type="Proteomes" id="UP000002226">
    <property type="component" value="Unassembled WGS sequence"/>
</dbReference>